<name>A0A512RJK1_9BACT</name>
<evidence type="ECO:0000256" key="1">
    <source>
        <dbReference type="ARBA" id="ARBA00022729"/>
    </source>
</evidence>
<dbReference type="Proteomes" id="UP000321436">
    <property type="component" value="Unassembled WGS sequence"/>
</dbReference>
<comment type="caution">
    <text evidence="3">The sequence shown here is derived from an EMBL/GenBank/DDBJ whole genome shotgun (WGS) entry which is preliminary data.</text>
</comment>
<accession>A0A512RJK1</accession>
<organism evidence="3 4">
    <name type="scientific">Chitinophaga cymbidii</name>
    <dbReference type="NCBI Taxonomy" id="1096750"/>
    <lineage>
        <taxon>Bacteria</taxon>
        <taxon>Pseudomonadati</taxon>
        <taxon>Bacteroidota</taxon>
        <taxon>Chitinophagia</taxon>
        <taxon>Chitinophagales</taxon>
        <taxon>Chitinophagaceae</taxon>
        <taxon>Chitinophaga</taxon>
    </lineage>
</organism>
<keyword evidence="1 2" id="KW-0732">Signal</keyword>
<gene>
    <name evidence="3" type="ORF">CCY01nite_21430</name>
</gene>
<protein>
    <recommendedName>
        <fullName evidence="5">Peptidase S9 prolyl oligopeptidase catalytic domain-containing protein</fullName>
    </recommendedName>
</protein>
<dbReference type="Pfam" id="PF00756">
    <property type="entry name" value="Esterase"/>
    <property type="match status" value="1"/>
</dbReference>
<dbReference type="InterPro" id="IPR050955">
    <property type="entry name" value="Plant_Biomass_Hydrol_Est"/>
</dbReference>
<dbReference type="RefSeq" id="WP_146860621.1">
    <property type="nucleotide sequence ID" value="NZ_BKAU01000001.1"/>
</dbReference>
<dbReference type="InterPro" id="IPR029058">
    <property type="entry name" value="AB_hydrolase_fold"/>
</dbReference>
<feature type="signal peptide" evidence="2">
    <location>
        <begin position="1"/>
        <end position="21"/>
    </location>
</feature>
<keyword evidence="4" id="KW-1185">Reference proteome</keyword>
<dbReference type="InterPro" id="IPR000801">
    <property type="entry name" value="Esterase-like"/>
</dbReference>
<dbReference type="AlphaFoldDB" id="A0A512RJK1"/>
<proteinExistence type="predicted"/>
<dbReference type="PANTHER" id="PTHR43037:SF4">
    <property type="entry name" value="PEPTIDASE S9 PROLYL OLIGOPEPTIDASE CATALYTIC DOMAIN-CONTAINING PROTEIN"/>
    <property type="match status" value="1"/>
</dbReference>
<dbReference type="EMBL" id="BKAU01000001">
    <property type="protein sequence ID" value="GEP95883.1"/>
    <property type="molecule type" value="Genomic_DNA"/>
</dbReference>
<evidence type="ECO:0000313" key="3">
    <source>
        <dbReference type="EMBL" id="GEP95883.1"/>
    </source>
</evidence>
<evidence type="ECO:0008006" key="5">
    <source>
        <dbReference type="Google" id="ProtNLM"/>
    </source>
</evidence>
<reference evidence="3 4" key="1">
    <citation type="submission" date="2019-07" db="EMBL/GenBank/DDBJ databases">
        <title>Whole genome shotgun sequence of Chitinophaga cymbidii NBRC 109752.</title>
        <authorList>
            <person name="Hosoyama A."/>
            <person name="Uohara A."/>
            <person name="Ohji S."/>
            <person name="Ichikawa N."/>
        </authorList>
    </citation>
    <scope>NUCLEOTIDE SEQUENCE [LARGE SCALE GENOMIC DNA]</scope>
    <source>
        <strain evidence="3 4">NBRC 109752</strain>
    </source>
</reference>
<dbReference type="Gene3D" id="3.40.50.1820">
    <property type="entry name" value="alpha/beta hydrolase"/>
    <property type="match status" value="1"/>
</dbReference>
<dbReference type="PANTHER" id="PTHR43037">
    <property type="entry name" value="UNNAMED PRODUCT-RELATED"/>
    <property type="match status" value="1"/>
</dbReference>
<evidence type="ECO:0000256" key="2">
    <source>
        <dbReference type="SAM" id="SignalP"/>
    </source>
</evidence>
<feature type="chain" id="PRO_5022207153" description="Peptidase S9 prolyl oligopeptidase catalytic domain-containing protein" evidence="2">
    <location>
        <begin position="22"/>
        <end position="814"/>
    </location>
</feature>
<evidence type="ECO:0000313" key="4">
    <source>
        <dbReference type="Proteomes" id="UP000321436"/>
    </source>
</evidence>
<dbReference type="OrthoDB" id="9764953at2"/>
<sequence length="814" mass="89953">MNKIKYLLAFLQCCLAVPAFSQDTFPFTEALFVAAPQRYGREAVYTDHLAYQLYTNQLKTPVEGASFAPSLQWQAVKADSAQRLVRRGGGRGWGFGRGGYFYLTYSSDRARPALLHIKGNSGLYFNGIPHTGDPYGSGWLYIPVQLKKGLNEIYVRGAMITASLRFPGKPLQLVTEDPTMPAIVTGQTPDTMQGAVVVINSTNKEWKGLRMRAALAGKEITAALPSIPPMSSRKVPFSFDAGAVNTVGKPVCHLALLDKNKILDEAEIAVEAVAPGDQYSSTFTSEIDGSLQYYAVAPQTNGPVKGSALFLSVHGAGVEAIGQARAYQPKDWGTLVAATNRRPRGFNWEDWGRLDALEVLHIAREKFQPDPRHIYLTGHSMGGHGTWFLGATYPDKWAGIAPCAGYPTLKGYGSADGLIPDSSGSPMEQMLLRAGNQSDVIRLVQNYKPLGVYIFHGDADRTVSVNYARQMRGLLGAFHPDLSYYEYPGGSHWFGNISVDWKPIFDFFKWHSRPADTAVNTIDFTTANPGISDSFRWASVQQQHHPLQYSRIQLHRNRTEKNIRGTTENVRLLRLDLSGFSAGTALTLQIDSTEITHNVTTAPLYLLNTGGAWAVHRQPPLSEKGPHRNGTLKDAFNHRMIFVYSTGGSREENEWSFNKARYDAETWYYRGNGAVDIIADKDYATENYRDRGVIIYGNRNTNKAWKTLLNDCPIQVERNRITAGNRQWTGEALSACFVWPLKGSDVASVGVIGGSGLTGMKAADGNQYFAGASGYPDFMIYHAEMLVNGAGEVKMAGFYDHQWQLNDDKMIRAD</sequence>
<dbReference type="SUPFAM" id="SSF53474">
    <property type="entry name" value="alpha/beta-Hydrolases"/>
    <property type="match status" value="2"/>
</dbReference>